<name>A0A2H3CP53_ARMGA</name>
<dbReference type="AlphaFoldDB" id="A0A2H3CP53"/>
<organism evidence="3 4">
    <name type="scientific">Armillaria gallica</name>
    <name type="common">Bulbous honey fungus</name>
    <name type="synonym">Armillaria bulbosa</name>
    <dbReference type="NCBI Taxonomy" id="47427"/>
    <lineage>
        <taxon>Eukaryota</taxon>
        <taxon>Fungi</taxon>
        <taxon>Dikarya</taxon>
        <taxon>Basidiomycota</taxon>
        <taxon>Agaricomycotina</taxon>
        <taxon>Agaricomycetes</taxon>
        <taxon>Agaricomycetidae</taxon>
        <taxon>Agaricales</taxon>
        <taxon>Marasmiineae</taxon>
        <taxon>Physalacriaceae</taxon>
        <taxon>Armillaria</taxon>
    </lineage>
</organism>
<reference evidence="4" key="1">
    <citation type="journal article" date="2017" name="Nat. Ecol. Evol.">
        <title>Genome expansion and lineage-specific genetic innovations in the forest pathogenic fungi Armillaria.</title>
        <authorList>
            <person name="Sipos G."/>
            <person name="Prasanna A.N."/>
            <person name="Walter M.C."/>
            <person name="O'Connor E."/>
            <person name="Balint B."/>
            <person name="Krizsan K."/>
            <person name="Kiss B."/>
            <person name="Hess J."/>
            <person name="Varga T."/>
            <person name="Slot J."/>
            <person name="Riley R."/>
            <person name="Boka B."/>
            <person name="Rigling D."/>
            <person name="Barry K."/>
            <person name="Lee J."/>
            <person name="Mihaltcheva S."/>
            <person name="LaButti K."/>
            <person name="Lipzen A."/>
            <person name="Waldron R."/>
            <person name="Moloney N.M."/>
            <person name="Sperisen C."/>
            <person name="Kredics L."/>
            <person name="Vagvoelgyi C."/>
            <person name="Patrignani A."/>
            <person name="Fitzpatrick D."/>
            <person name="Nagy I."/>
            <person name="Doyle S."/>
            <person name="Anderson J.B."/>
            <person name="Grigoriev I.V."/>
            <person name="Gueldener U."/>
            <person name="Muensterkoetter M."/>
            <person name="Nagy L.G."/>
        </authorList>
    </citation>
    <scope>NUCLEOTIDE SEQUENCE [LARGE SCALE GENOMIC DNA]</scope>
    <source>
        <strain evidence="4">Ar21-2</strain>
    </source>
</reference>
<keyword evidence="2" id="KW-0812">Transmembrane</keyword>
<evidence type="ECO:0000313" key="4">
    <source>
        <dbReference type="Proteomes" id="UP000217790"/>
    </source>
</evidence>
<keyword evidence="2" id="KW-0472">Membrane</keyword>
<keyword evidence="2" id="KW-1133">Transmembrane helix</keyword>
<evidence type="ECO:0000313" key="3">
    <source>
        <dbReference type="EMBL" id="PBK81012.1"/>
    </source>
</evidence>
<gene>
    <name evidence="3" type="ORF">ARMGADRAFT_1091664</name>
</gene>
<dbReference type="Proteomes" id="UP000217790">
    <property type="component" value="Unassembled WGS sequence"/>
</dbReference>
<evidence type="ECO:0000256" key="2">
    <source>
        <dbReference type="SAM" id="Phobius"/>
    </source>
</evidence>
<feature type="region of interest" description="Disordered" evidence="1">
    <location>
        <begin position="74"/>
        <end position="93"/>
    </location>
</feature>
<proteinExistence type="predicted"/>
<sequence>MYLPYADHQYDGCVFLSFLISAFILIVKFAGDYWGVQRTATRHAPLTQSRPTLPQVLVLLERESLFIRLREQARAEDKLSSAGSANNGGIGKR</sequence>
<dbReference type="EMBL" id="KZ293736">
    <property type="protein sequence ID" value="PBK81012.1"/>
    <property type="molecule type" value="Genomic_DNA"/>
</dbReference>
<protein>
    <submittedName>
        <fullName evidence="3">Uncharacterized protein</fullName>
    </submittedName>
</protein>
<feature type="transmembrane region" description="Helical" evidence="2">
    <location>
        <begin position="12"/>
        <end position="31"/>
    </location>
</feature>
<evidence type="ECO:0000256" key="1">
    <source>
        <dbReference type="SAM" id="MobiDB-lite"/>
    </source>
</evidence>
<dbReference type="InParanoid" id="A0A2H3CP53"/>
<accession>A0A2H3CP53</accession>
<keyword evidence="4" id="KW-1185">Reference proteome</keyword>